<name>A0ABZ0L2W2_9BACL</name>
<accession>A0ABZ0L2W2</accession>
<dbReference type="EMBL" id="CP129118">
    <property type="protein sequence ID" value="WOV86866.1"/>
    <property type="molecule type" value="Genomic_DNA"/>
</dbReference>
<keyword evidence="2" id="KW-1185">Reference proteome</keyword>
<evidence type="ECO:0000313" key="2">
    <source>
        <dbReference type="Proteomes" id="UP001303902"/>
    </source>
</evidence>
<evidence type="ECO:0000313" key="1">
    <source>
        <dbReference type="EMBL" id="WOV86866.1"/>
    </source>
</evidence>
<gene>
    <name evidence="1" type="ORF">QWT69_13440</name>
</gene>
<dbReference type="Proteomes" id="UP001303902">
    <property type="component" value="Chromosome"/>
</dbReference>
<dbReference type="RefSeq" id="WP_317966413.1">
    <property type="nucleotide sequence ID" value="NZ_CP129118.1"/>
</dbReference>
<protein>
    <recommendedName>
        <fullName evidence="3">DUF4830 domain-containing protein</fullName>
    </recommendedName>
</protein>
<evidence type="ECO:0008006" key="3">
    <source>
        <dbReference type="Google" id="ProtNLM"/>
    </source>
</evidence>
<sequence>MRKKLMVLLVAVAVVGGVVGAKVYDNRERNLGEVFALYTEEFKGMSFHVEGHPEGWRTLEKKPVEELQEFLGRYQVKKMKDDDWDSNVSSEHGFTLDISNGHKSLHAHVMEHRIMWRHGYFYVLNGPIDMEWVEDFNEKYGE</sequence>
<reference evidence="1 2" key="1">
    <citation type="submission" date="2023-06" db="EMBL/GenBank/DDBJ databases">
        <title>Sporosarcina sp. nov., isolated from Korean tranditional fermented seafood 'Jeotgal'.</title>
        <authorList>
            <person name="Yang A.I."/>
            <person name="Shin N.-R."/>
        </authorList>
    </citation>
    <scope>NUCLEOTIDE SEQUENCE [LARGE SCALE GENOMIC DNA]</scope>
    <source>
        <strain evidence="1 2">T2O-4</strain>
    </source>
</reference>
<proteinExistence type="predicted"/>
<organism evidence="1 2">
    <name type="scientific">Sporosarcina oncorhynchi</name>
    <dbReference type="NCBI Taxonomy" id="3056444"/>
    <lineage>
        <taxon>Bacteria</taxon>
        <taxon>Bacillati</taxon>
        <taxon>Bacillota</taxon>
        <taxon>Bacilli</taxon>
        <taxon>Bacillales</taxon>
        <taxon>Caryophanaceae</taxon>
        <taxon>Sporosarcina</taxon>
    </lineage>
</organism>